<keyword evidence="10" id="KW-1185">Reference proteome</keyword>
<gene>
    <name evidence="9" type="ORF">H7C19_09120</name>
</gene>
<keyword evidence="3" id="KW-1003">Cell membrane</keyword>
<dbReference type="Proteomes" id="UP000547209">
    <property type="component" value="Unassembled WGS sequence"/>
</dbReference>
<evidence type="ECO:0000256" key="6">
    <source>
        <dbReference type="ARBA" id="ARBA00023136"/>
    </source>
</evidence>
<dbReference type="Pfam" id="PF04239">
    <property type="entry name" value="DUF421"/>
    <property type="match status" value="1"/>
</dbReference>
<dbReference type="InterPro" id="IPR023090">
    <property type="entry name" value="UPF0702_alpha/beta_dom_sf"/>
</dbReference>
<name>A0A7X0RNP5_9BACL</name>
<protein>
    <submittedName>
        <fullName evidence="9">DUF421 domain-containing protein</fullName>
    </submittedName>
</protein>
<feature type="transmembrane region" description="Helical" evidence="7">
    <location>
        <begin position="6"/>
        <end position="24"/>
    </location>
</feature>
<comment type="caution">
    <text evidence="9">The sequence shown here is derived from an EMBL/GenBank/DDBJ whole genome shotgun (WGS) entry which is preliminary data.</text>
</comment>
<feature type="transmembrane region" description="Helical" evidence="7">
    <location>
        <begin position="56"/>
        <end position="77"/>
    </location>
</feature>
<feature type="domain" description="YetF C-terminal" evidence="8">
    <location>
        <begin position="78"/>
        <end position="147"/>
    </location>
</feature>
<organism evidence="9 10">
    <name type="scientific">Cohnella nanjingensis</name>
    <dbReference type="NCBI Taxonomy" id="1387779"/>
    <lineage>
        <taxon>Bacteria</taxon>
        <taxon>Bacillati</taxon>
        <taxon>Bacillota</taxon>
        <taxon>Bacilli</taxon>
        <taxon>Bacillales</taxon>
        <taxon>Paenibacillaceae</taxon>
        <taxon>Cohnella</taxon>
    </lineage>
</organism>
<keyword evidence="5 7" id="KW-1133">Transmembrane helix</keyword>
<evidence type="ECO:0000256" key="3">
    <source>
        <dbReference type="ARBA" id="ARBA00022475"/>
    </source>
</evidence>
<dbReference type="RefSeq" id="WP_185142324.1">
    <property type="nucleotide sequence ID" value="NZ_JACJVP010000011.1"/>
</dbReference>
<dbReference type="InterPro" id="IPR007353">
    <property type="entry name" value="DUF421"/>
</dbReference>
<reference evidence="9 10" key="1">
    <citation type="submission" date="2020-08" db="EMBL/GenBank/DDBJ databases">
        <title>Cohnella phylogeny.</title>
        <authorList>
            <person name="Dunlap C."/>
        </authorList>
    </citation>
    <scope>NUCLEOTIDE SEQUENCE [LARGE SCALE GENOMIC DNA]</scope>
    <source>
        <strain evidence="9 10">DSM 28246</strain>
    </source>
</reference>
<evidence type="ECO:0000313" key="9">
    <source>
        <dbReference type="EMBL" id="MBB6670847.1"/>
    </source>
</evidence>
<sequence>MDFKFIWEAVIILFFGFCLLRITGKKTIGEMTGLEIITLLAMASVIGHAVAEDGLWETAITLSVFVALLLAVQYLSIKFDWVERWFMGKATVVIQNGKIVEANLKKLRLSVDQLEAKLRENGISSFRDLKTATIEISGQLGYEWAKHAQPVTLGDLEKLFASLHSVQPPKQQKQEENLFNEVMQHKHQHRIPPELE</sequence>
<evidence type="ECO:0000256" key="1">
    <source>
        <dbReference type="ARBA" id="ARBA00004651"/>
    </source>
</evidence>
<accession>A0A7X0RNP5</accession>
<evidence type="ECO:0000256" key="7">
    <source>
        <dbReference type="SAM" id="Phobius"/>
    </source>
</evidence>
<evidence type="ECO:0000259" key="8">
    <source>
        <dbReference type="Pfam" id="PF04239"/>
    </source>
</evidence>
<dbReference type="GO" id="GO:0005886">
    <property type="term" value="C:plasma membrane"/>
    <property type="evidence" value="ECO:0007669"/>
    <property type="project" value="UniProtKB-SubCell"/>
</dbReference>
<keyword evidence="4 7" id="KW-0812">Transmembrane</keyword>
<evidence type="ECO:0000313" key="10">
    <source>
        <dbReference type="Proteomes" id="UP000547209"/>
    </source>
</evidence>
<feature type="transmembrane region" description="Helical" evidence="7">
    <location>
        <begin position="31"/>
        <end position="50"/>
    </location>
</feature>
<comment type="subcellular location">
    <subcellularLocation>
        <location evidence="1">Cell membrane</location>
        <topology evidence="1">Multi-pass membrane protein</topology>
    </subcellularLocation>
</comment>
<proteinExistence type="inferred from homology"/>
<evidence type="ECO:0000256" key="4">
    <source>
        <dbReference type="ARBA" id="ARBA00022692"/>
    </source>
</evidence>
<keyword evidence="6 7" id="KW-0472">Membrane</keyword>
<evidence type="ECO:0000256" key="5">
    <source>
        <dbReference type="ARBA" id="ARBA00022989"/>
    </source>
</evidence>
<dbReference type="PANTHER" id="PTHR34582:SF2">
    <property type="entry name" value="UPF0702 TRANSMEMBRANE PROTEIN YDFR"/>
    <property type="match status" value="1"/>
</dbReference>
<dbReference type="Gene3D" id="3.30.240.20">
    <property type="entry name" value="bsu07140 like domains"/>
    <property type="match status" value="1"/>
</dbReference>
<dbReference type="EMBL" id="JACJVP010000011">
    <property type="protein sequence ID" value="MBB6670847.1"/>
    <property type="molecule type" value="Genomic_DNA"/>
</dbReference>
<dbReference type="PANTHER" id="PTHR34582">
    <property type="entry name" value="UPF0702 TRANSMEMBRANE PROTEIN YCAP"/>
    <property type="match status" value="1"/>
</dbReference>
<comment type="similarity">
    <text evidence="2">Belongs to the UPF0702 family.</text>
</comment>
<dbReference type="AlphaFoldDB" id="A0A7X0RNP5"/>
<evidence type="ECO:0000256" key="2">
    <source>
        <dbReference type="ARBA" id="ARBA00006448"/>
    </source>
</evidence>